<dbReference type="EMBL" id="WTYN01000004">
    <property type="protein sequence ID" value="MXO63953.1"/>
    <property type="molecule type" value="Genomic_DNA"/>
</dbReference>
<reference evidence="1 2" key="1">
    <citation type="submission" date="2019-12" db="EMBL/GenBank/DDBJ databases">
        <title>Genomic-based taxomic classification of the family Erythrobacteraceae.</title>
        <authorList>
            <person name="Xu L."/>
        </authorList>
    </citation>
    <scope>NUCLEOTIDE SEQUENCE [LARGE SCALE GENOMIC DNA]</scope>
    <source>
        <strain evidence="1 2">MCCC 1A09965</strain>
    </source>
</reference>
<name>A0A844YJI1_9SPHN</name>
<evidence type="ECO:0000313" key="2">
    <source>
        <dbReference type="Proteomes" id="UP000445582"/>
    </source>
</evidence>
<dbReference type="Proteomes" id="UP000445582">
    <property type="component" value="Unassembled WGS sequence"/>
</dbReference>
<protein>
    <submittedName>
        <fullName evidence="1">Uncharacterized protein</fullName>
    </submittedName>
</protein>
<proteinExistence type="predicted"/>
<comment type="caution">
    <text evidence="1">The sequence shown here is derived from an EMBL/GenBank/DDBJ whole genome shotgun (WGS) entry which is preliminary data.</text>
</comment>
<dbReference type="RefSeq" id="WP_160677176.1">
    <property type="nucleotide sequence ID" value="NZ_WTYN01000004.1"/>
</dbReference>
<keyword evidence="2" id="KW-1185">Reference proteome</keyword>
<gene>
    <name evidence="1" type="ORF">GRI48_13160</name>
</gene>
<sequence length="200" mass="22681">MADFAHYSVTSPAIVARFAARRGRPSDEMLLKAFDQICPSPLSQIETEAVRRVLVRKRGRPPGKLPSRTQLTRAVLQINQPGIPRGFLEALAHRLGSIEGRSEFEAQIGMHNTIMRQHRDNLIVGLHRELYALQDGNRSVTHPVIGQIEVPQMEQGRSRRALKMTSDLLTKWEFDPPSLGQMRNIVSRRRKLNQGRRPAP</sequence>
<dbReference type="AlphaFoldDB" id="A0A844YJI1"/>
<evidence type="ECO:0000313" key="1">
    <source>
        <dbReference type="EMBL" id="MXO63953.1"/>
    </source>
</evidence>
<accession>A0A844YJI1</accession>
<organism evidence="1 2">
    <name type="scientific">Qipengyuania oceanensis</name>
    <dbReference type="NCBI Taxonomy" id="1463597"/>
    <lineage>
        <taxon>Bacteria</taxon>
        <taxon>Pseudomonadati</taxon>
        <taxon>Pseudomonadota</taxon>
        <taxon>Alphaproteobacteria</taxon>
        <taxon>Sphingomonadales</taxon>
        <taxon>Erythrobacteraceae</taxon>
        <taxon>Qipengyuania</taxon>
    </lineage>
</organism>